<proteinExistence type="predicted"/>
<dbReference type="SUPFAM" id="SSF57959">
    <property type="entry name" value="Leucine zipper domain"/>
    <property type="match status" value="1"/>
</dbReference>
<evidence type="ECO:0000313" key="3">
    <source>
        <dbReference type="Proteomes" id="UP000326268"/>
    </source>
</evidence>
<feature type="region of interest" description="Disordered" evidence="1">
    <location>
        <begin position="1"/>
        <end position="51"/>
    </location>
</feature>
<feature type="compositionally biased region" description="Polar residues" evidence="1">
    <location>
        <begin position="14"/>
        <end position="28"/>
    </location>
</feature>
<dbReference type="InterPro" id="IPR046347">
    <property type="entry name" value="bZIP_sf"/>
</dbReference>
<dbReference type="Proteomes" id="UP000326268">
    <property type="component" value="Unassembled WGS sequence"/>
</dbReference>
<dbReference type="GO" id="GO:0003700">
    <property type="term" value="F:DNA-binding transcription factor activity"/>
    <property type="evidence" value="ECO:0007669"/>
    <property type="project" value="InterPro"/>
</dbReference>
<organism evidence="2 3">
    <name type="scientific">Aspergillus caelatus</name>
    <dbReference type="NCBI Taxonomy" id="61420"/>
    <lineage>
        <taxon>Eukaryota</taxon>
        <taxon>Fungi</taxon>
        <taxon>Dikarya</taxon>
        <taxon>Ascomycota</taxon>
        <taxon>Pezizomycotina</taxon>
        <taxon>Eurotiomycetes</taxon>
        <taxon>Eurotiomycetidae</taxon>
        <taxon>Eurotiales</taxon>
        <taxon>Aspergillaceae</taxon>
        <taxon>Aspergillus</taxon>
        <taxon>Aspergillus subgen. Circumdati</taxon>
    </lineage>
</organism>
<keyword evidence="3" id="KW-1185">Reference proteome</keyword>
<dbReference type="EMBL" id="ML737567">
    <property type="protein sequence ID" value="KAE8370169.1"/>
    <property type="molecule type" value="Genomic_DNA"/>
</dbReference>
<reference evidence="2 3" key="1">
    <citation type="submission" date="2019-04" db="EMBL/GenBank/DDBJ databases">
        <title>Friends and foes A comparative genomics studyof 23 Aspergillus species from section Flavi.</title>
        <authorList>
            <consortium name="DOE Joint Genome Institute"/>
            <person name="Kjaerbolling I."/>
            <person name="Vesth T."/>
            <person name="Frisvad J.C."/>
            <person name="Nybo J.L."/>
            <person name="Theobald S."/>
            <person name="Kildgaard S."/>
            <person name="Isbrandt T."/>
            <person name="Kuo A."/>
            <person name="Sato A."/>
            <person name="Lyhne E.K."/>
            <person name="Kogle M.E."/>
            <person name="Wiebenga A."/>
            <person name="Kun R.S."/>
            <person name="Lubbers R.J."/>
            <person name="Makela M.R."/>
            <person name="Barry K."/>
            <person name="Chovatia M."/>
            <person name="Clum A."/>
            <person name="Daum C."/>
            <person name="Haridas S."/>
            <person name="He G."/>
            <person name="LaButti K."/>
            <person name="Lipzen A."/>
            <person name="Mondo S."/>
            <person name="Riley R."/>
            <person name="Salamov A."/>
            <person name="Simmons B.A."/>
            <person name="Magnuson J.K."/>
            <person name="Henrissat B."/>
            <person name="Mortensen U.H."/>
            <person name="Larsen T.O."/>
            <person name="Devries R.P."/>
            <person name="Grigoriev I.V."/>
            <person name="Machida M."/>
            <person name="Baker S.E."/>
            <person name="Andersen M.R."/>
        </authorList>
    </citation>
    <scope>NUCLEOTIDE SEQUENCE [LARGE SCALE GENOMIC DNA]</scope>
    <source>
        <strain evidence="2 3">CBS 763.97</strain>
    </source>
</reference>
<dbReference type="Gene3D" id="1.20.5.170">
    <property type="match status" value="1"/>
</dbReference>
<protein>
    <recommendedName>
        <fullName evidence="4">BZIP domain-containing protein</fullName>
    </recommendedName>
</protein>
<dbReference type="RefSeq" id="XP_031933250.1">
    <property type="nucleotide sequence ID" value="XM_032071544.1"/>
</dbReference>
<sequence length="498" mass="55645">MRRSKKNTALAGGPSTSDNPNRPTNGSAVSEHRRRQLRRAQQAYHQRKESTTLSLRNQVELLQTTIEELDRTFQTYHNKVETSDLSCSDTTLRRTLQHIREEFLAISGASRMNGDLRSPFRTNGSTSNVMQRRHRAGGSQQEEFESEIAITARCVSRSPGLARRGSSFYMANSEEINRPYGLSSGRNSSTSTPTTDFLNTPTCNVGHGIFPDIIIPAHLFSSPMPYFRETSFERRLHRACLKNGYDLLVDPTTDPDNARRVFRLPLTFSDRGSIVQRVQGLLEDGLEEAPEMWDMPFFLLGGAGTHYPRRDQGGRPILPPNSVPMNKLIGALTHQAAQPESVNSIDEFLAGLGLDGEWYDSYDVEGYLMEKGILLDGDTTFCKVPKHIWPTEYPPPGAISSNPSDDVQLERSFQEYTHSGNADLSGIYSSAHLQPMTQVSYAQSFSLQGVGASWSDPNMNGSWIFDISFSLAFASGVVPRFVEKMWKTHFALQSVEAF</sequence>
<dbReference type="PANTHER" id="PTHR40618:SF1">
    <property type="entry name" value="B-ZIP TRANSCRIPTION FACTOR (EUROFUNG)"/>
    <property type="match status" value="1"/>
</dbReference>
<evidence type="ECO:0000313" key="2">
    <source>
        <dbReference type="EMBL" id="KAE8370169.1"/>
    </source>
</evidence>
<evidence type="ECO:0000256" key="1">
    <source>
        <dbReference type="SAM" id="MobiDB-lite"/>
    </source>
</evidence>
<evidence type="ECO:0008006" key="4">
    <source>
        <dbReference type="Google" id="ProtNLM"/>
    </source>
</evidence>
<dbReference type="PANTHER" id="PTHR40618">
    <property type="entry name" value="B-ZIP TRANSCRIPTION FACTOR (EUROFUNG)-RELATED"/>
    <property type="match status" value="1"/>
</dbReference>
<name>A0A5N7AMF3_9EURO</name>
<dbReference type="GeneID" id="43655990"/>
<dbReference type="OrthoDB" id="545169at2759"/>
<dbReference type="AlphaFoldDB" id="A0A5N7AMF3"/>
<gene>
    <name evidence="2" type="ORF">BDV27DRAFT_152323</name>
</gene>
<accession>A0A5N7AMF3</accession>